<feature type="compositionally biased region" description="Polar residues" evidence="14">
    <location>
        <begin position="700"/>
        <end position="718"/>
    </location>
</feature>
<evidence type="ECO:0000256" key="10">
    <source>
        <dbReference type="ARBA" id="ARBA00047899"/>
    </source>
</evidence>
<protein>
    <recommendedName>
        <fullName evidence="13">60S ribosomal protein L27</fullName>
    </recommendedName>
</protein>
<dbReference type="AlphaFoldDB" id="A0A1E4RRC6"/>
<keyword evidence="5 12" id="KW-0547">Nucleotide-binding</keyword>
<dbReference type="InterPro" id="IPR000719">
    <property type="entry name" value="Prot_kinase_dom"/>
</dbReference>
<dbReference type="PANTHER" id="PTHR24356:SF163">
    <property type="entry name" value="3-PHOSPHOINOSITIDE-DEPENDENT PROTEIN KINASE 1-RELATED"/>
    <property type="match status" value="1"/>
</dbReference>
<reference evidence="17" key="1">
    <citation type="submission" date="2016-05" db="EMBL/GenBank/DDBJ databases">
        <title>Comparative genomics of biotechnologically important yeasts.</title>
        <authorList>
            <consortium name="DOE Joint Genome Institute"/>
            <person name="Riley R."/>
            <person name="Haridas S."/>
            <person name="Wolfe K.H."/>
            <person name="Lopes M.R."/>
            <person name="Hittinger C.T."/>
            <person name="Goker M."/>
            <person name="Salamov A."/>
            <person name="Wisecaver J."/>
            <person name="Long T.M."/>
            <person name="Aerts A.L."/>
            <person name="Barry K."/>
            <person name="Choi C."/>
            <person name="Clum A."/>
            <person name="Coughlan A.Y."/>
            <person name="Deshpande S."/>
            <person name="Douglass A.P."/>
            <person name="Hanson S.J."/>
            <person name="Klenk H.-P."/>
            <person name="Labutti K."/>
            <person name="Lapidus A."/>
            <person name="Lindquist E."/>
            <person name="Lipzen A."/>
            <person name="Meier-Kolthoff J.P."/>
            <person name="Ohm R.A."/>
            <person name="Otillar R.P."/>
            <person name="Pangilinan J."/>
            <person name="Peng Y."/>
            <person name="Rokas A."/>
            <person name="Rosa C.A."/>
            <person name="Scheuner C."/>
            <person name="Sibirny A.A."/>
            <person name="Slot J.C."/>
            <person name="Stielow J.B."/>
            <person name="Sun H."/>
            <person name="Kurtzman C.P."/>
            <person name="Blackwell M."/>
            <person name="Grigoriev I.V."/>
            <person name="Jeffries T.W."/>
        </authorList>
    </citation>
    <scope>NUCLEOTIDE SEQUENCE [LARGE SCALE GENOMIC DNA]</scope>
    <source>
        <strain evidence="17">NRRL Y-1933</strain>
    </source>
</reference>
<dbReference type="Pfam" id="PF01777">
    <property type="entry name" value="Ribosomal_L27e"/>
    <property type="match status" value="1"/>
</dbReference>
<dbReference type="InterPro" id="IPR038655">
    <property type="entry name" value="Ribosomal_eL27_sf"/>
</dbReference>
<dbReference type="InterPro" id="IPR011009">
    <property type="entry name" value="Kinase-like_dom_sf"/>
</dbReference>
<dbReference type="PANTHER" id="PTHR24356">
    <property type="entry name" value="SERINE/THREONINE-PROTEIN KINASE"/>
    <property type="match status" value="1"/>
</dbReference>
<dbReference type="InterPro" id="IPR017441">
    <property type="entry name" value="Protein_kinase_ATP_BS"/>
</dbReference>
<feature type="binding site" evidence="12">
    <location>
        <position position="319"/>
    </location>
    <ligand>
        <name>ATP</name>
        <dbReference type="ChEBI" id="CHEBI:30616"/>
    </ligand>
</feature>
<dbReference type="InterPro" id="IPR050236">
    <property type="entry name" value="Ser_Thr_kinase_AGC"/>
</dbReference>
<evidence type="ECO:0000313" key="17">
    <source>
        <dbReference type="Proteomes" id="UP000095085"/>
    </source>
</evidence>
<dbReference type="SMART" id="SM00220">
    <property type="entry name" value="S_TKc"/>
    <property type="match status" value="1"/>
</dbReference>
<dbReference type="GO" id="GO:0000196">
    <property type="term" value="P:cell integrity MAPK cascade"/>
    <property type="evidence" value="ECO:0007669"/>
    <property type="project" value="UniProtKB-ARBA"/>
</dbReference>
<keyword evidence="4" id="KW-0808">Transferase</keyword>
<comment type="catalytic activity">
    <reaction evidence="10">
        <text>L-threonyl-[protein] + ATP = O-phospho-L-threonyl-[protein] + ADP + H(+)</text>
        <dbReference type="Rhea" id="RHEA:46608"/>
        <dbReference type="Rhea" id="RHEA-COMP:11060"/>
        <dbReference type="Rhea" id="RHEA-COMP:11605"/>
        <dbReference type="ChEBI" id="CHEBI:15378"/>
        <dbReference type="ChEBI" id="CHEBI:30013"/>
        <dbReference type="ChEBI" id="CHEBI:30616"/>
        <dbReference type="ChEBI" id="CHEBI:61977"/>
        <dbReference type="ChEBI" id="CHEBI:456216"/>
        <dbReference type="EC" id="2.7.11.1"/>
    </reaction>
</comment>
<dbReference type="FunFam" id="1.10.510.10:FF:000534">
    <property type="entry name" value="Serine/threonine-protein kinase PKH2"/>
    <property type="match status" value="1"/>
</dbReference>
<feature type="region of interest" description="Disordered" evidence="14">
    <location>
        <begin position="1014"/>
        <end position="1075"/>
    </location>
</feature>
<dbReference type="GO" id="GO:0003735">
    <property type="term" value="F:structural constituent of ribosome"/>
    <property type="evidence" value="ECO:0007669"/>
    <property type="project" value="InterPro"/>
</dbReference>
<evidence type="ECO:0000256" key="1">
    <source>
        <dbReference type="ARBA" id="ARBA00009124"/>
    </source>
</evidence>
<feature type="compositionally biased region" description="Polar residues" evidence="14">
    <location>
        <begin position="1042"/>
        <end position="1075"/>
    </location>
</feature>
<dbReference type="PROSITE" id="PS00108">
    <property type="entry name" value="PROTEIN_KINASE_ST"/>
    <property type="match status" value="1"/>
</dbReference>
<evidence type="ECO:0000256" key="9">
    <source>
        <dbReference type="ARBA" id="ARBA00023274"/>
    </source>
</evidence>
<feature type="compositionally biased region" description="Polar residues" evidence="14">
    <location>
        <begin position="852"/>
        <end position="865"/>
    </location>
</feature>
<dbReference type="GO" id="GO:1990904">
    <property type="term" value="C:ribonucleoprotein complex"/>
    <property type="evidence" value="ECO:0007669"/>
    <property type="project" value="UniProtKB-KW"/>
</dbReference>
<dbReference type="SUPFAM" id="SSF56112">
    <property type="entry name" value="Protein kinase-like (PK-like)"/>
    <property type="match status" value="1"/>
</dbReference>
<keyword evidence="7 12" id="KW-0067">ATP-binding</keyword>
<name>A0A1E4RRC6_9ASCO</name>
<dbReference type="GO" id="GO:0030447">
    <property type="term" value="P:filamentous growth"/>
    <property type="evidence" value="ECO:0007669"/>
    <property type="project" value="UniProtKB-ARBA"/>
</dbReference>
<dbReference type="InterPro" id="IPR008271">
    <property type="entry name" value="Ser/Thr_kinase_AS"/>
</dbReference>
<dbReference type="PROSITE" id="PS00107">
    <property type="entry name" value="PROTEIN_KINASE_ATP"/>
    <property type="match status" value="1"/>
</dbReference>
<feature type="compositionally biased region" description="Low complexity" evidence="14">
    <location>
        <begin position="185"/>
        <end position="197"/>
    </location>
</feature>
<feature type="region of interest" description="Disordered" evidence="14">
    <location>
        <begin position="884"/>
        <end position="912"/>
    </location>
</feature>
<sequence>MSIPHDENHTNSSLLDLSNDLEDIYRNYASRFDHSTRNPDINITNNNSVETLDSQKNQYINLAIAKRLQNNGPLPQAHISSRLSSLQVTEDGELVARSAPQTPTSSSSFDFTPHPHNALTSSSLNVLLDTPTTESEFKDLIASAPMVERSPDSPLPSYRHHQPPPPPTSNSAVLDANPSHVPEQSSPSTLDDTPTTTYPIGRAIRDDDNDYDNDDDDDENDIENNDNYDSNSEIDDSGIPDSLIKEKNDHEWVERGAAVRKIPANNSNDNDNDDESAPSYRIIRRTVKDFKFGRSLGEGSYSTVVLATDKHTSKQYAVKILDKRHIIKEKKVKYVNIEKHALNRLSNRMGVISLYFTFQDKASLYFVLDYASNGELLSLIKKYGTLSEECTRHFAAQILDAIQYMHDNGVIHRDIKPENILLDDELRVQITDFGTARLLEKKNDESEDYPVDVRAKSFVGTAEYVSPELLENKYCGKPGDIWAFGCIVYQMIAGKPPFRAANEYLTFQKITKLQYAFSAGFPMIIRDLIKQILVLQPSRRATIKDIKDHFFFQSINFDDFDQIWLSEVPELGPYKMNAKSMMKVPELSKSASQSQLNSKKNYNNGNVRNNGNNRNNTDKRVVSEGVVNHNKLVNPASVAAFVLKNDKRNNADEEEEVDGDLPDLSKTASNSSFNNTSPRNTINPQPDYIPGTNILRPTIPTRTSYSRGSVSNQLQNPKRGSASKPKSRVMEVSPLSSLESTWQEYLNHPDERIMRIGPVFVYKQPTDLFERRNRGLLHNAPLGLASKLQATNGTIRGNGSLLTQVVNGSKSGLRNHNDNLNDENSFGLDDENNAITNHMVFDEDTAAAPESPSRSGTSESTQEAPTSKIGKSIFKKFLSHSITNEKKDHGTDATNGGDHGVSENPNEGQDPFGRARTCTVLITTHGRVLIFIRVQDGDSNDCENFKLVSEIKLNYPFIQFKEVVSSTSGRLSKQVPTTGLFAIESIYTTFVFEVESYEINQWTEALARSKINQFERDREGESQRSRSNLGNSSPRLMDAPTFTKSPTNTMNQSRRISDSNYTDNTYSTPKSTNSTTPLLHIHHHIKMAKFIKSGKVAIVVRGRYAGKKVVIVKPHDEGTKAHPFAHAIVVGVERNPLKVTKAHDAKKVAKRTKVKPFVKLVNYNHLMPTRYSLDVESFKAAVTPEALEEPSQREEAKKVVKKALEEKHQAGKNKWFFTKLHF</sequence>
<feature type="domain" description="Protein kinase" evidence="15">
    <location>
        <begin position="290"/>
        <end position="552"/>
    </location>
</feature>
<keyword evidence="3" id="KW-0723">Serine/threonine-protein kinase</keyword>
<feature type="compositionally biased region" description="Polar residues" evidence="14">
    <location>
        <begin position="1025"/>
        <end position="1034"/>
    </location>
</feature>
<feature type="compositionally biased region" description="Acidic residues" evidence="14">
    <location>
        <begin position="652"/>
        <end position="661"/>
    </location>
</feature>
<evidence type="ECO:0000256" key="12">
    <source>
        <dbReference type="PROSITE-ProRule" id="PRU10141"/>
    </source>
</evidence>
<dbReference type="GO" id="GO:0004674">
    <property type="term" value="F:protein serine/threonine kinase activity"/>
    <property type="evidence" value="ECO:0007669"/>
    <property type="project" value="UniProtKB-KW"/>
</dbReference>
<dbReference type="Pfam" id="PF00069">
    <property type="entry name" value="Pkinase"/>
    <property type="match status" value="1"/>
</dbReference>
<evidence type="ECO:0000256" key="6">
    <source>
        <dbReference type="ARBA" id="ARBA00022777"/>
    </source>
</evidence>
<proteinExistence type="inferred from homology"/>
<dbReference type="EMBL" id="KV454538">
    <property type="protein sequence ID" value="ODV69840.1"/>
    <property type="molecule type" value="Genomic_DNA"/>
</dbReference>
<dbReference type="GO" id="GO:0005524">
    <property type="term" value="F:ATP binding"/>
    <property type="evidence" value="ECO:0007669"/>
    <property type="project" value="UniProtKB-UniRule"/>
</dbReference>
<dbReference type="GO" id="GO:0006412">
    <property type="term" value="P:translation"/>
    <property type="evidence" value="ECO:0007669"/>
    <property type="project" value="InterPro"/>
</dbReference>
<comment type="similarity">
    <text evidence="1 13">Belongs to the eukaryotic ribosomal protein eL27 family.</text>
</comment>
<dbReference type="SUPFAM" id="SSF50104">
    <property type="entry name" value="Translation proteins SH3-like domain"/>
    <property type="match status" value="1"/>
</dbReference>
<keyword evidence="6" id="KW-0418">Kinase</keyword>
<evidence type="ECO:0000256" key="11">
    <source>
        <dbReference type="ARBA" id="ARBA00048679"/>
    </source>
</evidence>
<evidence type="ECO:0000259" key="15">
    <source>
        <dbReference type="PROSITE" id="PS50011"/>
    </source>
</evidence>
<keyword evidence="9 13" id="KW-0687">Ribonucleoprotein</keyword>
<comment type="catalytic activity">
    <reaction evidence="11">
        <text>L-seryl-[protein] + ATP = O-phospho-L-seryl-[protein] + ADP + H(+)</text>
        <dbReference type="Rhea" id="RHEA:17989"/>
        <dbReference type="Rhea" id="RHEA-COMP:9863"/>
        <dbReference type="Rhea" id="RHEA-COMP:11604"/>
        <dbReference type="ChEBI" id="CHEBI:15378"/>
        <dbReference type="ChEBI" id="CHEBI:29999"/>
        <dbReference type="ChEBI" id="CHEBI:30616"/>
        <dbReference type="ChEBI" id="CHEBI:83421"/>
        <dbReference type="ChEBI" id="CHEBI:456216"/>
        <dbReference type="EC" id="2.7.11.1"/>
    </reaction>
</comment>
<evidence type="ECO:0000256" key="13">
    <source>
        <dbReference type="RuleBase" id="RU000575"/>
    </source>
</evidence>
<feature type="compositionally biased region" description="Low complexity" evidence="14">
    <location>
        <begin position="102"/>
        <end position="116"/>
    </location>
</feature>
<dbReference type="CDD" id="cd05581">
    <property type="entry name" value="STKc_PDK1"/>
    <property type="match status" value="1"/>
</dbReference>
<evidence type="ECO:0000256" key="2">
    <source>
        <dbReference type="ARBA" id="ARBA00010006"/>
    </source>
</evidence>
<evidence type="ECO:0000256" key="3">
    <source>
        <dbReference type="ARBA" id="ARBA00022527"/>
    </source>
</evidence>
<feature type="compositionally biased region" description="Polar residues" evidence="14">
    <location>
        <begin position="666"/>
        <end position="684"/>
    </location>
</feature>
<dbReference type="InterPro" id="IPR001141">
    <property type="entry name" value="Ribosomal_eL27"/>
</dbReference>
<keyword evidence="8 13" id="KW-0689">Ribosomal protein</keyword>
<feature type="region of interest" description="Disordered" evidence="14">
    <location>
        <begin position="95"/>
        <end position="123"/>
    </location>
</feature>
<feature type="region of interest" description="Disordered" evidence="14">
    <location>
        <begin position="258"/>
        <end position="277"/>
    </location>
</feature>
<dbReference type="InterPro" id="IPR018262">
    <property type="entry name" value="Ribosomal_eL27_CS"/>
</dbReference>
<dbReference type="InterPro" id="IPR041991">
    <property type="entry name" value="Ribosomal_eL27_KOW"/>
</dbReference>
<dbReference type="Gene3D" id="3.30.200.20">
    <property type="entry name" value="Phosphorylase Kinase, domain 1"/>
    <property type="match status" value="1"/>
</dbReference>
<evidence type="ECO:0000256" key="8">
    <source>
        <dbReference type="ARBA" id="ARBA00022980"/>
    </source>
</evidence>
<dbReference type="Proteomes" id="UP000095085">
    <property type="component" value="Unassembled WGS sequence"/>
</dbReference>
<dbReference type="FunFam" id="2.30.30.770:FF:000001">
    <property type="entry name" value="60S ribosomal protein L27"/>
    <property type="match status" value="1"/>
</dbReference>
<keyword evidence="17" id="KW-1185">Reference proteome</keyword>
<dbReference type="FunFam" id="3.30.200.20:FF:000128">
    <property type="entry name" value="Serine/threonine-protein kinase ksg1"/>
    <property type="match status" value="1"/>
</dbReference>
<feature type="region of interest" description="Disordered" evidence="14">
    <location>
        <begin position="147"/>
        <end position="242"/>
    </location>
</feature>
<feature type="compositionally biased region" description="Low complexity" evidence="14">
    <location>
        <begin position="597"/>
        <end position="615"/>
    </location>
</feature>
<dbReference type="Gene3D" id="1.10.510.10">
    <property type="entry name" value="Transferase(Phosphotransferase) domain 1"/>
    <property type="match status" value="1"/>
</dbReference>
<evidence type="ECO:0000256" key="7">
    <source>
        <dbReference type="ARBA" id="ARBA00022840"/>
    </source>
</evidence>
<evidence type="ECO:0000313" key="16">
    <source>
        <dbReference type="EMBL" id="ODV69840.1"/>
    </source>
</evidence>
<dbReference type="CDD" id="cd06090">
    <property type="entry name" value="KOW_RPL27"/>
    <property type="match status" value="1"/>
</dbReference>
<feature type="compositionally biased region" description="Basic and acidic residues" evidence="14">
    <location>
        <begin position="1014"/>
        <end position="1024"/>
    </location>
</feature>
<feature type="region of interest" description="Disordered" evidence="14">
    <location>
        <begin position="585"/>
        <end position="618"/>
    </location>
</feature>
<dbReference type="OrthoDB" id="347657at2759"/>
<dbReference type="STRING" id="984485.A0A1E4RRC6"/>
<dbReference type="InterPro" id="IPR008991">
    <property type="entry name" value="Translation_prot_SH3-like_sf"/>
</dbReference>
<evidence type="ECO:0000256" key="14">
    <source>
        <dbReference type="SAM" id="MobiDB-lite"/>
    </source>
</evidence>
<dbReference type="PROSITE" id="PS01107">
    <property type="entry name" value="RIBOSOMAL_L27E"/>
    <property type="match status" value="1"/>
</dbReference>
<organism evidence="16 17">
    <name type="scientific">Hyphopichia burtonii NRRL Y-1933</name>
    <dbReference type="NCBI Taxonomy" id="984485"/>
    <lineage>
        <taxon>Eukaryota</taxon>
        <taxon>Fungi</taxon>
        <taxon>Dikarya</taxon>
        <taxon>Ascomycota</taxon>
        <taxon>Saccharomycotina</taxon>
        <taxon>Pichiomycetes</taxon>
        <taxon>Debaryomycetaceae</taxon>
        <taxon>Hyphopichia</taxon>
    </lineage>
</organism>
<dbReference type="PROSITE" id="PS50011">
    <property type="entry name" value="PROTEIN_KINASE_DOM"/>
    <property type="match status" value="1"/>
</dbReference>
<feature type="region of interest" description="Disordered" evidence="14">
    <location>
        <begin position="846"/>
        <end position="867"/>
    </location>
</feature>
<comment type="similarity">
    <text evidence="2">Belongs to the protein kinase superfamily. AGC Ser/Thr protein kinase family. PDPK1 subfamily.</text>
</comment>
<gene>
    <name evidence="16" type="ORF">HYPBUDRAFT_3769</name>
</gene>
<accession>A0A1E4RRC6</accession>
<dbReference type="Gene3D" id="2.30.30.770">
    <property type="match status" value="1"/>
</dbReference>
<dbReference type="GeneID" id="30997925"/>
<dbReference type="InterPro" id="IPR039046">
    <property type="entry name" value="PDPK1"/>
</dbReference>
<feature type="compositionally biased region" description="Acidic residues" evidence="14">
    <location>
        <begin position="207"/>
        <end position="238"/>
    </location>
</feature>
<feature type="region of interest" description="Disordered" evidence="14">
    <location>
        <begin position="647"/>
        <end position="732"/>
    </location>
</feature>
<dbReference type="RefSeq" id="XP_020078907.1">
    <property type="nucleotide sequence ID" value="XM_020223376.1"/>
</dbReference>
<evidence type="ECO:0000256" key="4">
    <source>
        <dbReference type="ARBA" id="ARBA00022679"/>
    </source>
</evidence>
<dbReference type="GO" id="GO:0005840">
    <property type="term" value="C:ribosome"/>
    <property type="evidence" value="ECO:0007669"/>
    <property type="project" value="UniProtKB-KW"/>
</dbReference>
<evidence type="ECO:0000256" key="5">
    <source>
        <dbReference type="ARBA" id="ARBA00022741"/>
    </source>
</evidence>